<keyword evidence="6 9" id="KW-0119">Carbohydrate metabolism</keyword>
<organism evidence="14 15">
    <name type="scientific">Ligilactobacillus apodemi DSM 16634 = JCM 16172</name>
    <dbReference type="NCBI Taxonomy" id="1423724"/>
    <lineage>
        <taxon>Bacteria</taxon>
        <taxon>Bacillati</taxon>
        <taxon>Bacillota</taxon>
        <taxon>Bacilli</taxon>
        <taxon>Lactobacillales</taxon>
        <taxon>Lactobacillaceae</taxon>
        <taxon>Ligilactobacillus</taxon>
    </lineage>
</organism>
<dbReference type="GO" id="GO:0008448">
    <property type="term" value="F:N-acetylglucosamine-6-phosphate deacetylase activity"/>
    <property type="evidence" value="ECO:0007669"/>
    <property type="project" value="UniProtKB-EC"/>
</dbReference>
<feature type="binding site" evidence="11">
    <location>
        <begin position="307"/>
        <end position="309"/>
    </location>
    <ligand>
        <name>substrate</name>
    </ligand>
</feature>
<keyword evidence="15" id="KW-1185">Reference proteome</keyword>
<dbReference type="PIRSF" id="PIRSF038994">
    <property type="entry name" value="NagA"/>
    <property type="match status" value="1"/>
</dbReference>
<evidence type="ECO:0000256" key="10">
    <source>
        <dbReference type="PIRSR" id="PIRSR038994-1"/>
    </source>
</evidence>
<feature type="binding site" evidence="12">
    <location>
        <position position="195"/>
    </location>
    <ligand>
        <name>Zn(2+)</name>
        <dbReference type="ChEBI" id="CHEBI:29105"/>
    </ligand>
</feature>
<evidence type="ECO:0000256" key="7">
    <source>
        <dbReference type="ARBA" id="ARBA00047647"/>
    </source>
</evidence>
<feature type="binding site" evidence="11">
    <location>
        <begin position="219"/>
        <end position="220"/>
    </location>
    <ligand>
        <name>substrate</name>
    </ligand>
</feature>
<feature type="binding site" evidence="12">
    <location>
        <position position="129"/>
    </location>
    <ligand>
        <name>Zn(2+)</name>
        <dbReference type="ChEBI" id="CHEBI:29105"/>
    </ligand>
</feature>
<protein>
    <recommendedName>
        <fullName evidence="3">N-acetylglucosamine-6-phosphate deacetylase</fullName>
        <ecNumber evidence="2">3.5.1.25</ecNumber>
    </recommendedName>
</protein>
<comment type="caution">
    <text evidence="14">The sequence shown here is derived from an EMBL/GenBank/DDBJ whole genome shotgun (WGS) entry which is preliminary data.</text>
</comment>
<evidence type="ECO:0000256" key="8">
    <source>
        <dbReference type="ARBA" id="ARBA00060590"/>
    </source>
</evidence>
<dbReference type="PATRIC" id="fig|1423724.4.peg.259"/>
<evidence type="ECO:0000259" key="13">
    <source>
        <dbReference type="Pfam" id="PF01979"/>
    </source>
</evidence>
<dbReference type="AlphaFoldDB" id="A0A0R1TVE5"/>
<evidence type="ECO:0000256" key="4">
    <source>
        <dbReference type="ARBA" id="ARBA00022723"/>
    </source>
</evidence>
<evidence type="ECO:0000256" key="12">
    <source>
        <dbReference type="PIRSR" id="PIRSR038994-3"/>
    </source>
</evidence>
<feature type="binding site" evidence="11">
    <location>
        <position position="140"/>
    </location>
    <ligand>
        <name>substrate</name>
    </ligand>
</feature>
<dbReference type="EMBL" id="AZFT01000048">
    <property type="protein sequence ID" value="KRL84766.1"/>
    <property type="molecule type" value="Genomic_DNA"/>
</dbReference>
<dbReference type="Gene3D" id="3.20.20.140">
    <property type="entry name" value="Metal-dependent hydrolases"/>
    <property type="match status" value="1"/>
</dbReference>
<keyword evidence="4 12" id="KW-0479">Metal-binding</keyword>
<name>A0A0R1TVE5_9LACO</name>
<proteinExistence type="inferred from homology"/>
<dbReference type="InterPro" id="IPR011059">
    <property type="entry name" value="Metal-dep_hydrolase_composite"/>
</dbReference>
<evidence type="ECO:0000256" key="9">
    <source>
        <dbReference type="PIRNR" id="PIRNR038994"/>
    </source>
</evidence>
<dbReference type="Proteomes" id="UP000051324">
    <property type="component" value="Unassembled WGS sequence"/>
</dbReference>
<feature type="binding site" evidence="11">
    <location>
        <position position="250"/>
    </location>
    <ligand>
        <name>substrate</name>
    </ligand>
</feature>
<dbReference type="Gene3D" id="2.30.40.10">
    <property type="entry name" value="Urease, subunit C, domain 1"/>
    <property type="match status" value="1"/>
</dbReference>
<dbReference type="InterPro" id="IPR003764">
    <property type="entry name" value="GlcNAc_6-P_deAcase"/>
</dbReference>
<comment type="catalytic activity">
    <reaction evidence="7">
        <text>N-acetyl-D-glucosamine 6-phosphate + H2O = D-glucosamine 6-phosphate + acetate</text>
        <dbReference type="Rhea" id="RHEA:22936"/>
        <dbReference type="ChEBI" id="CHEBI:15377"/>
        <dbReference type="ChEBI" id="CHEBI:30089"/>
        <dbReference type="ChEBI" id="CHEBI:57513"/>
        <dbReference type="ChEBI" id="CHEBI:58725"/>
        <dbReference type="EC" id="3.5.1.25"/>
    </reaction>
</comment>
<evidence type="ECO:0000256" key="5">
    <source>
        <dbReference type="ARBA" id="ARBA00022801"/>
    </source>
</evidence>
<evidence type="ECO:0000256" key="6">
    <source>
        <dbReference type="ARBA" id="ARBA00023277"/>
    </source>
</evidence>
<feature type="domain" description="Amidohydrolase-related" evidence="13">
    <location>
        <begin position="52"/>
        <end position="380"/>
    </location>
</feature>
<evidence type="ECO:0000256" key="11">
    <source>
        <dbReference type="PIRSR" id="PIRSR038994-2"/>
    </source>
</evidence>
<evidence type="ECO:0000256" key="3">
    <source>
        <dbReference type="ARBA" id="ARBA00018029"/>
    </source>
</evidence>
<dbReference type="SUPFAM" id="SSF51556">
    <property type="entry name" value="Metallo-dependent hydrolases"/>
    <property type="match status" value="1"/>
</dbReference>
<keyword evidence="5 9" id="KW-0378">Hydrolase</keyword>
<feature type="active site" description="Proton donor/acceptor" evidence="10">
    <location>
        <position position="273"/>
    </location>
</feature>
<dbReference type="STRING" id="1423724.FC32_GL000245"/>
<comment type="similarity">
    <text evidence="1 9">Belongs to the metallo-dependent hydrolases superfamily. NagA family.</text>
</comment>
<dbReference type="PANTHER" id="PTHR11113">
    <property type="entry name" value="N-ACETYLGLUCOSAMINE-6-PHOSPHATE DEACETYLASE"/>
    <property type="match status" value="1"/>
</dbReference>
<dbReference type="InterPro" id="IPR032466">
    <property type="entry name" value="Metal_Hydrolase"/>
</dbReference>
<dbReference type="eggNOG" id="COG1820">
    <property type="taxonomic scope" value="Bacteria"/>
</dbReference>
<sequence>MHYYLKAKSFLTKSGLKNGGFLEIKDGKFGNYLAVKKLPKDAKVIDKGEMLIAPGLVDTHIHGYLGHDVMDGDLNGLSKIAQGLLACGVTSFLPTTLTASKEKLKQVCQLIGQNHAHIKGAKIQGIYLEGPYFTIPHKGAQDPRYMRPADIDELLELQAASGGMIKKIALAPEKAGALDFIPKAVAAGVKVGLGHSDATYEQALAALDHGASFFVHAYNGMSGLQHRAPGMVGALFSTKAYAEMICDGHHIHPGAIQALVNAKTSAKLALVTDCMQAGGMPAGQYKLGEFLVDVKDGAARLQNGGSLAGSVLELFSAVQNLVNWGICSLPDALMMATQIPAQSAGIADVCGKIETGLAADFIVIDPALELSETYIDGELVYQK</sequence>
<dbReference type="GO" id="GO:0046872">
    <property type="term" value="F:metal ion binding"/>
    <property type="evidence" value="ECO:0007669"/>
    <property type="project" value="UniProtKB-KW"/>
</dbReference>
<evidence type="ECO:0000256" key="2">
    <source>
        <dbReference type="ARBA" id="ARBA00011899"/>
    </source>
</evidence>
<evidence type="ECO:0000313" key="14">
    <source>
        <dbReference type="EMBL" id="KRL84766.1"/>
    </source>
</evidence>
<dbReference type="CDD" id="cd00854">
    <property type="entry name" value="NagA"/>
    <property type="match status" value="1"/>
</dbReference>
<dbReference type="EC" id="3.5.1.25" evidence="2"/>
<reference evidence="14 15" key="1">
    <citation type="journal article" date="2015" name="Genome Announc.">
        <title>Expanding the biotechnology potential of lactobacilli through comparative genomics of 213 strains and associated genera.</title>
        <authorList>
            <person name="Sun Z."/>
            <person name="Harris H.M."/>
            <person name="McCann A."/>
            <person name="Guo C."/>
            <person name="Argimon S."/>
            <person name="Zhang W."/>
            <person name="Yang X."/>
            <person name="Jeffery I.B."/>
            <person name="Cooney J.C."/>
            <person name="Kagawa T.F."/>
            <person name="Liu W."/>
            <person name="Song Y."/>
            <person name="Salvetti E."/>
            <person name="Wrobel A."/>
            <person name="Rasinkangas P."/>
            <person name="Parkhill J."/>
            <person name="Rea M.C."/>
            <person name="O'Sullivan O."/>
            <person name="Ritari J."/>
            <person name="Douillard F.P."/>
            <person name="Paul Ross R."/>
            <person name="Yang R."/>
            <person name="Briner A.E."/>
            <person name="Felis G.E."/>
            <person name="de Vos W.M."/>
            <person name="Barrangou R."/>
            <person name="Klaenhammer T.R."/>
            <person name="Caufield P.W."/>
            <person name="Cui Y."/>
            <person name="Zhang H."/>
            <person name="O'Toole P.W."/>
        </authorList>
    </citation>
    <scope>NUCLEOTIDE SEQUENCE [LARGE SCALE GENOMIC DNA]</scope>
    <source>
        <strain evidence="14 15">DSM 16634</strain>
    </source>
</reference>
<dbReference type="NCBIfam" id="TIGR00221">
    <property type="entry name" value="nagA"/>
    <property type="match status" value="1"/>
</dbReference>
<dbReference type="InterPro" id="IPR006680">
    <property type="entry name" value="Amidohydro-rel"/>
</dbReference>
<dbReference type="FunFam" id="3.20.20.140:FF:000004">
    <property type="entry name" value="N-acetylglucosamine-6-phosphate deacetylase"/>
    <property type="match status" value="1"/>
</dbReference>
<dbReference type="PANTHER" id="PTHR11113:SF14">
    <property type="entry name" value="N-ACETYLGLUCOSAMINE-6-PHOSPHATE DEACETYLASE"/>
    <property type="match status" value="1"/>
</dbReference>
<dbReference type="RefSeq" id="WP_056957281.1">
    <property type="nucleotide sequence ID" value="NZ_AZFT01000048.1"/>
</dbReference>
<evidence type="ECO:0000256" key="1">
    <source>
        <dbReference type="ARBA" id="ARBA00010716"/>
    </source>
</evidence>
<feature type="binding site" evidence="12">
    <location>
        <position position="216"/>
    </location>
    <ligand>
        <name>Zn(2+)</name>
        <dbReference type="ChEBI" id="CHEBI:29105"/>
    </ligand>
</feature>
<dbReference type="GO" id="GO:0006046">
    <property type="term" value="P:N-acetylglucosamine catabolic process"/>
    <property type="evidence" value="ECO:0007669"/>
    <property type="project" value="TreeGrafter"/>
</dbReference>
<comment type="pathway">
    <text evidence="8">Amino-sugar metabolism; N-acetylneuraminate degradation; D-fructose 6-phosphate from N-acetylneuraminate: step 4/5.</text>
</comment>
<evidence type="ECO:0000313" key="15">
    <source>
        <dbReference type="Proteomes" id="UP000051324"/>
    </source>
</evidence>
<accession>A0A0R1TVE5</accession>
<dbReference type="Pfam" id="PF01979">
    <property type="entry name" value="Amidohydro_1"/>
    <property type="match status" value="1"/>
</dbReference>
<feature type="binding site" evidence="11">
    <location>
        <position position="227"/>
    </location>
    <ligand>
        <name>substrate</name>
    </ligand>
</feature>
<comment type="cofactor">
    <cofactor evidence="12">
        <name>a divalent metal cation</name>
        <dbReference type="ChEBI" id="CHEBI:60240"/>
    </cofactor>
    <text evidence="12">Binds 1 divalent metal cation per subunit.</text>
</comment>
<gene>
    <name evidence="14" type="ORF">FC32_GL000245</name>
</gene>
<dbReference type="SUPFAM" id="SSF51338">
    <property type="entry name" value="Composite domain of metallo-dependent hydrolases"/>
    <property type="match status" value="1"/>
</dbReference>